<sequence>MVSTDRNFLDPDYDEYSMHHDKKPSLLSTVAIIFMVLLILRHTLPIIISGPEEYSLTLFMLLLLRTAGILLPVYIMVRAVTAIQHRRSQQDRESLPLSSSEGEDEQLHLQPQPHVIRVH</sequence>
<dbReference type="Pfam" id="PF12428">
    <property type="entry name" value="DUF3675"/>
    <property type="match status" value="1"/>
</dbReference>
<feature type="transmembrane region" description="Helical" evidence="2">
    <location>
        <begin position="26"/>
        <end position="48"/>
    </location>
</feature>
<keyword evidence="2" id="KW-0812">Transmembrane</keyword>
<feature type="transmembrane region" description="Helical" evidence="2">
    <location>
        <begin position="54"/>
        <end position="77"/>
    </location>
</feature>
<dbReference type="PANTHER" id="PTHR23012:SF93">
    <property type="entry name" value="RING_FYVE_PHD ZINC FINGER SUPERFAMILY PROTEIN"/>
    <property type="match status" value="1"/>
</dbReference>
<dbReference type="Proteomes" id="UP000631114">
    <property type="component" value="Unassembled WGS sequence"/>
</dbReference>
<gene>
    <name evidence="3" type="ORF">IFM89_015229</name>
</gene>
<evidence type="ECO:0000256" key="1">
    <source>
        <dbReference type="SAM" id="MobiDB-lite"/>
    </source>
</evidence>
<protein>
    <submittedName>
        <fullName evidence="3">Uncharacterized protein</fullName>
    </submittedName>
</protein>
<dbReference type="PANTHER" id="PTHR23012">
    <property type="entry name" value="RING/FYVE/PHD ZINC FINGER DOMAIN-CONTAINING"/>
    <property type="match status" value="1"/>
</dbReference>
<feature type="region of interest" description="Disordered" evidence="1">
    <location>
        <begin position="85"/>
        <end position="119"/>
    </location>
</feature>
<dbReference type="GO" id="GO:0016567">
    <property type="term" value="P:protein ubiquitination"/>
    <property type="evidence" value="ECO:0007669"/>
    <property type="project" value="TreeGrafter"/>
</dbReference>
<dbReference type="InterPro" id="IPR033275">
    <property type="entry name" value="MARCH-like"/>
</dbReference>
<organism evidence="3 4">
    <name type="scientific">Coptis chinensis</name>
    <dbReference type="NCBI Taxonomy" id="261450"/>
    <lineage>
        <taxon>Eukaryota</taxon>
        <taxon>Viridiplantae</taxon>
        <taxon>Streptophyta</taxon>
        <taxon>Embryophyta</taxon>
        <taxon>Tracheophyta</taxon>
        <taxon>Spermatophyta</taxon>
        <taxon>Magnoliopsida</taxon>
        <taxon>Ranunculales</taxon>
        <taxon>Ranunculaceae</taxon>
        <taxon>Coptidoideae</taxon>
        <taxon>Coptis</taxon>
    </lineage>
</organism>
<proteinExistence type="predicted"/>
<reference evidence="3 4" key="1">
    <citation type="submission" date="2020-10" db="EMBL/GenBank/DDBJ databases">
        <title>The Coptis chinensis genome and diversification of protoberbering-type alkaloids.</title>
        <authorList>
            <person name="Wang B."/>
            <person name="Shu S."/>
            <person name="Song C."/>
            <person name="Liu Y."/>
        </authorList>
    </citation>
    <scope>NUCLEOTIDE SEQUENCE [LARGE SCALE GENOMIC DNA]</scope>
    <source>
        <strain evidence="3">HL-2020</strain>
        <tissue evidence="3">Leaf</tissue>
    </source>
</reference>
<keyword evidence="2" id="KW-1133">Transmembrane helix</keyword>
<dbReference type="GO" id="GO:0004842">
    <property type="term" value="F:ubiquitin-protein transferase activity"/>
    <property type="evidence" value="ECO:0007669"/>
    <property type="project" value="TreeGrafter"/>
</dbReference>
<evidence type="ECO:0000256" key="2">
    <source>
        <dbReference type="SAM" id="Phobius"/>
    </source>
</evidence>
<dbReference type="EMBL" id="JADFTS010000008">
    <property type="protein sequence ID" value="KAF9592535.1"/>
    <property type="molecule type" value="Genomic_DNA"/>
</dbReference>
<dbReference type="GO" id="GO:0016020">
    <property type="term" value="C:membrane"/>
    <property type="evidence" value="ECO:0007669"/>
    <property type="project" value="TreeGrafter"/>
</dbReference>
<name>A0A835H364_9MAGN</name>
<evidence type="ECO:0000313" key="3">
    <source>
        <dbReference type="EMBL" id="KAF9592535.1"/>
    </source>
</evidence>
<dbReference type="InterPro" id="IPR022143">
    <property type="entry name" value="DUF3675"/>
</dbReference>
<comment type="caution">
    <text evidence="3">The sequence shown here is derived from an EMBL/GenBank/DDBJ whole genome shotgun (WGS) entry which is preliminary data.</text>
</comment>
<accession>A0A835H364</accession>
<dbReference type="OrthoDB" id="264354at2759"/>
<keyword evidence="4" id="KW-1185">Reference proteome</keyword>
<dbReference type="AlphaFoldDB" id="A0A835H364"/>
<keyword evidence="2" id="KW-0472">Membrane</keyword>
<evidence type="ECO:0000313" key="4">
    <source>
        <dbReference type="Proteomes" id="UP000631114"/>
    </source>
</evidence>